<keyword evidence="2" id="KW-1003">Cell membrane</keyword>
<feature type="transmembrane region" description="Helical" evidence="9">
    <location>
        <begin position="256"/>
        <end position="275"/>
    </location>
</feature>
<keyword evidence="10" id="KW-0328">Glycosyltransferase</keyword>
<evidence type="ECO:0000313" key="11">
    <source>
        <dbReference type="Proteomes" id="UP000317573"/>
    </source>
</evidence>
<evidence type="ECO:0000256" key="2">
    <source>
        <dbReference type="ARBA" id="ARBA00022475"/>
    </source>
</evidence>
<evidence type="ECO:0000256" key="3">
    <source>
        <dbReference type="ARBA" id="ARBA00022679"/>
    </source>
</evidence>
<gene>
    <name evidence="10" type="ORF">L618_000400001440</name>
</gene>
<feature type="transmembrane region" description="Helical" evidence="9">
    <location>
        <begin position="160"/>
        <end position="185"/>
    </location>
</feature>
<reference evidence="10 11" key="1">
    <citation type="submission" date="2019-07" db="EMBL/GenBank/DDBJ databases">
        <title>Genome sequencing of lignin-degrading bacterial isolates.</title>
        <authorList>
            <person name="Gladden J."/>
        </authorList>
    </citation>
    <scope>NUCLEOTIDE SEQUENCE [LARGE SCALE GENOMIC DNA]</scope>
    <source>
        <strain evidence="10 11">J45</strain>
    </source>
</reference>
<keyword evidence="4 9" id="KW-0812">Transmembrane</keyword>
<feature type="transmembrane region" description="Helical" evidence="9">
    <location>
        <begin position="374"/>
        <end position="396"/>
    </location>
</feature>
<name>A0A562DME1_RHORH</name>
<dbReference type="InterPro" id="IPR018584">
    <property type="entry name" value="GT87"/>
</dbReference>
<dbReference type="RefSeq" id="WP_145692675.1">
    <property type="nucleotide sequence ID" value="NZ_VLJT01000039.1"/>
</dbReference>
<feature type="transmembrane region" description="Helical" evidence="9">
    <location>
        <begin position="341"/>
        <end position="362"/>
    </location>
</feature>
<comment type="subcellular location">
    <subcellularLocation>
        <location evidence="1">Cell membrane</location>
        <topology evidence="1">Multi-pass membrane protein</topology>
    </subcellularLocation>
</comment>
<evidence type="ECO:0000256" key="6">
    <source>
        <dbReference type="ARBA" id="ARBA00023136"/>
    </source>
</evidence>
<dbReference type="GO" id="GO:0016758">
    <property type="term" value="F:hexosyltransferase activity"/>
    <property type="evidence" value="ECO:0007669"/>
    <property type="project" value="InterPro"/>
</dbReference>
<evidence type="ECO:0000256" key="7">
    <source>
        <dbReference type="ARBA" id="ARBA00024033"/>
    </source>
</evidence>
<sequence>MWWCAALLALSVVVRLAWGFITPNGMNLVDLHVYVDGSAALLQGDLYGFTYSEDTPDFPLPFTYPPFAALVFLPLHLIPFGILGVAWQLLTVAALFAVVWISLELVVGARARSRSWIGVAMLWTAAGIWTEPVRTTLDYGQINVFLVLGVMLAARSSRWWLSGGLVGVLAGIKLTPAITGLYFLAQRRWREAVFSAVVFVGTVLVSLLVLGSQAATYFGSLFGDADRIGPVVSVWNQSLRGALGRLAGEDVGLGPVWLVGVVVCAVLAFAAWRSLGPLPDGTQPDGTQPDGTQDRLGTLLIVQLFGLLVSPISWVHHWVWVVPLLLWLVYGPLARSLGARIVAACWAVVTLIGVPWVLSTAQNSIWDVERPAPLAWLGAVNVVGVVAVYVVVILAARGREDRDERATTDPSAVPPRRSDAQEPDPTP</sequence>
<evidence type="ECO:0000256" key="5">
    <source>
        <dbReference type="ARBA" id="ARBA00022989"/>
    </source>
</evidence>
<dbReference type="NCBIfam" id="NF009915">
    <property type="entry name" value="PRK13375.1"/>
    <property type="match status" value="1"/>
</dbReference>
<evidence type="ECO:0000256" key="4">
    <source>
        <dbReference type="ARBA" id="ARBA00022692"/>
    </source>
</evidence>
<protein>
    <submittedName>
        <fullName evidence="10">Alpha-1,2-mannosyltransferase</fullName>
    </submittedName>
</protein>
<proteinExistence type="inferred from homology"/>
<keyword evidence="3 10" id="KW-0808">Transferase</keyword>
<feature type="region of interest" description="Disordered" evidence="8">
    <location>
        <begin position="400"/>
        <end position="427"/>
    </location>
</feature>
<feature type="transmembrane region" description="Helical" evidence="9">
    <location>
        <begin position="113"/>
        <end position="130"/>
    </location>
</feature>
<organism evidence="10 11">
    <name type="scientific">Rhodococcus rhodochrous J45</name>
    <dbReference type="NCBI Taxonomy" id="935266"/>
    <lineage>
        <taxon>Bacteria</taxon>
        <taxon>Bacillati</taxon>
        <taxon>Actinomycetota</taxon>
        <taxon>Actinomycetes</taxon>
        <taxon>Mycobacteriales</taxon>
        <taxon>Nocardiaceae</taxon>
        <taxon>Rhodococcus</taxon>
    </lineage>
</organism>
<comment type="similarity">
    <text evidence="7">Belongs to the glycosyltransferase 87 family.</text>
</comment>
<dbReference type="EMBL" id="VLJT01000039">
    <property type="protein sequence ID" value="TWH10663.1"/>
    <property type="molecule type" value="Genomic_DNA"/>
</dbReference>
<feature type="transmembrane region" description="Helical" evidence="9">
    <location>
        <begin position="318"/>
        <end position="334"/>
    </location>
</feature>
<dbReference type="Proteomes" id="UP000317573">
    <property type="component" value="Unassembled WGS sequence"/>
</dbReference>
<evidence type="ECO:0000313" key="10">
    <source>
        <dbReference type="EMBL" id="TWH10663.1"/>
    </source>
</evidence>
<keyword evidence="6 9" id="KW-0472">Membrane</keyword>
<evidence type="ECO:0000256" key="9">
    <source>
        <dbReference type="SAM" id="Phobius"/>
    </source>
</evidence>
<accession>A0A562DME1</accession>
<evidence type="ECO:0000256" key="8">
    <source>
        <dbReference type="SAM" id="MobiDB-lite"/>
    </source>
</evidence>
<dbReference type="AlphaFoldDB" id="A0A562DME1"/>
<comment type="caution">
    <text evidence="10">The sequence shown here is derived from an EMBL/GenBank/DDBJ whole genome shotgun (WGS) entry which is preliminary data.</text>
</comment>
<dbReference type="GO" id="GO:0005886">
    <property type="term" value="C:plasma membrane"/>
    <property type="evidence" value="ECO:0007669"/>
    <property type="project" value="UniProtKB-SubCell"/>
</dbReference>
<keyword evidence="5 9" id="KW-1133">Transmembrane helix</keyword>
<feature type="transmembrane region" description="Helical" evidence="9">
    <location>
        <begin position="89"/>
        <end position="107"/>
    </location>
</feature>
<evidence type="ECO:0000256" key="1">
    <source>
        <dbReference type="ARBA" id="ARBA00004651"/>
    </source>
</evidence>
<feature type="transmembrane region" description="Helical" evidence="9">
    <location>
        <begin position="296"/>
        <end position="312"/>
    </location>
</feature>
<feature type="transmembrane region" description="Helical" evidence="9">
    <location>
        <begin position="192"/>
        <end position="211"/>
    </location>
</feature>
<dbReference type="Pfam" id="PF09594">
    <property type="entry name" value="GT87"/>
    <property type="match status" value="1"/>
</dbReference>